<dbReference type="EMBL" id="JBHSIV010000004">
    <property type="protein sequence ID" value="MFC5061607.1"/>
    <property type="molecule type" value="Genomic_DNA"/>
</dbReference>
<feature type="domain" description="HTH luxR-type" evidence="4">
    <location>
        <begin position="122"/>
        <end position="187"/>
    </location>
</feature>
<organism evidence="5 6">
    <name type="scientific">Actinomycetospora atypica</name>
    <dbReference type="NCBI Taxonomy" id="1290095"/>
    <lineage>
        <taxon>Bacteria</taxon>
        <taxon>Bacillati</taxon>
        <taxon>Actinomycetota</taxon>
        <taxon>Actinomycetes</taxon>
        <taxon>Pseudonocardiales</taxon>
        <taxon>Pseudonocardiaceae</taxon>
        <taxon>Actinomycetospora</taxon>
    </lineage>
</organism>
<evidence type="ECO:0000256" key="2">
    <source>
        <dbReference type="ARBA" id="ARBA00023125"/>
    </source>
</evidence>
<evidence type="ECO:0000313" key="6">
    <source>
        <dbReference type="Proteomes" id="UP001595947"/>
    </source>
</evidence>
<sequence>MVAVVGNAEDLFAEIECHRPRVVVLHLRSMVTVTGRLGCGDRRALLDRAARLVPSAQVVVIDGEESDDEPVDISLNNRVGFLDVSGGLEDLLGALHLLREGKSFGRRNSDSHRARPATPTVIERLSASLTVREQECLSLLVDGAPTDRIVIELGISVMTVRSHIQSIFYKLGVHSRLEAAALAVRHGLVATHESAGRRTG</sequence>
<dbReference type="PRINTS" id="PR00038">
    <property type="entry name" value="HTHLUXR"/>
</dbReference>
<gene>
    <name evidence="5" type="ORF">ACFPBZ_05280</name>
</gene>
<dbReference type="PROSITE" id="PS50043">
    <property type="entry name" value="HTH_LUXR_2"/>
    <property type="match status" value="1"/>
</dbReference>
<proteinExistence type="predicted"/>
<dbReference type="PANTHER" id="PTHR44688:SF16">
    <property type="entry name" value="DNA-BINDING TRANSCRIPTIONAL ACTIVATOR DEVR_DOSR"/>
    <property type="match status" value="1"/>
</dbReference>
<dbReference type="SUPFAM" id="SSF46894">
    <property type="entry name" value="C-terminal effector domain of the bipartite response regulators"/>
    <property type="match status" value="1"/>
</dbReference>
<dbReference type="InterPro" id="IPR016032">
    <property type="entry name" value="Sig_transdc_resp-reg_C-effctor"/>
</dbReference>
<evidence type="ECO:0000256" key="3">
    <source>
        <dbReference type="ARBA" id="ARBA00023163"/>
    </source>
</evidence>
<keyword evidence="1" id="KW-0805">Transcription regulation</keyword>
<dbReference type="Proteomes" id="UP001595947">
    <property type="component" value="Unassembled WGS sequence"/>
</dbReference>
<evidence type="ECO:0000313" key="5">
    <source>
        <dbReference type="EMBL" id="MFC5061607.1"/>
    </source>
</evidence>
<name>A0ABV9YIC6_9PSEU</name>
<keyword evidence="6" id="KW-1185">Reference proteome</keyword>
<dbReference type="CDD" id="cd06170">
    <property type="entry name" value="LuxR_C_like"/>
    <property type="match status" value="1"/>
</dbReference>
<dbReference type="InterPro" id="IPR000792">
    <property type="entry name" value="Tscrpt_reg_LuxR_C"/>
</dbReference>
<dbReference type="SMART" id="SM00421">
    <property type="entry name" value="HTH_LUXR"/>
    <property type="match status" value="1"/>
</dbReference>
<protein>
    <submittedName>
        <fullName evidence="5">LuxR C-terminal-related transcriptional regulator</fullName>
    </submittedName>
</protein>
<evidence type="ECO:0000256" key="1">
    <source>
        <dbReference type="ARBA" id="ARBA00023015"/>
    </source>
</evidence>
<evidence type="ECO:0000259" key="4">
    <source>
        <dbReference type="PROSITE" id="PS50043"/>
    </source>
</evidence>
<comment type="caution">
    <text evidence="5">The sequence shown here is derived from an EMBL/GenBank/DDBJ whole genome shotgun (WGS) entry which is preliminary data.</text>
</comment>
<keyword evidence="3" id="KW-0804">Transcription</keyword>
<dbReference type="Gene3D" id="3.40.50.2300">
    <property type="match status" value="1"/>
</dbReference>
<dbReference type="RefSeq" id="WP_378034958.1">
    <property type="nucleotide sequence ID" value="NZ_JBHSIV010000004.1"/>
</dbReference>
<dbReference type="PANTHER" id="PTHR44688">
    <property type="entry name" value="DNA-BINDING TRANSCRIPTIONAL ACTIVATOR DEVR_DOSR"/>
    <property type="match status" value="1"/>
</dbReference>
<dbReference type="Pfam" id="PF00196">
    <property type="entry name" value="GerE"/>
    <property type="match status" value="1"/>
</dbReference>
<keyword evidence="2" id="KW-0238">DNA-binding</keyword>
<reference evidence="6" key="1">
    <citation type="journal article" date="2019" name="Int. J. Syst. Evol. Microbiol.">
        <title>The Global Catalogue of Microorganisms (GCM) 10K type strain sequencing project: providing services to taxonomists for standard genome sequencing and annotation.</title>
        <authorList>
            <consortium name="The Broad Institute Genomics Platform"/>
            <consortium name="The Broad Institute Genome Sequencing Center for Infectious Disease"/>
            <person name="Wu L."/>
            <person name="Ma J."/>
        </authorList>
    </citation>
    <scope>NUCLEOTIDE SEQUENCE [LARGE SCALE GENOMIC DNA]</scope>
    <source>
        <strain evidence="6">CGMCC 4.7093</strain>
    </source>
</reference>
<accession>A0ABV9YIC6</accession>